<dbReference type="GeneID" id="92050277"/>
<dbReference type="EMBL" id="JAQQWN010000009">
    <property type="protein sequence ID" value="KAK8066156.1"/>
    <property type="molecule type" value="Genomic_DNA"/>
</dbReference>
<organism evidence="2 3">
    <name type="scientific">Apiospora hydei</name>
    <dbReference type="NCBI Taxonomy" id="1337664"/>
    <lineage>
        <taxon>Eukaryota</taxon>
        <taxon>Fungi</taxon>
        <taxon>Dikarya</taxon>
        <taxon>Ascomycota</taxon>
        <taxon>Pezizomycotina</taxon>
        <taxon>Sordariomycetes</taxon>
        <taxon>Xylariomycetidae</taxon>
        <taxon>Amphisphaeriales</taxon>
        <taxon>Apiosporaceae</taxon>
        <taxon>Apiospora</taxon>
    </lineage>
</organism>
<accession>A0ABR1V766</accession>
<reference evidence="2 3" key="1">
    <citation type="submission" date="2023-01" db="EMBL/GenBank/DDBJ databases">
        <title>Analysis of 21 Apiospora genomes using comparative genomics revels a genus with tremendous synthesis potential of carbohydrate active enzymes and secondary metabolites.</title>
        <authorList>
            <person name="Sorensen T."/>
        </authorList>
    </citation>
    <scope>NUCLEOTIDE SEQUENCE [LARGE SCALE GENOMIC DNA]</scope>
    <source>
        <strain evidence="2 3">CBS 114990</strain>
    </source>
</reference>
<name>A0ABR1V766_9PEZI</name>
<proteinExistence type="predicted"/>
<keyword evidence="3" id="KW-1185">Reference proteome</keyword>
<sequence length="159" mass="17459">MGKKRMATEISGEGNHDRGTDGGVEEKCCEARETMVLDPDGDVTIEINCPRCDEVRRFQTSSQVLSLASTVFSKMLGPNFKEGHQLRKDGRVTTTLHDDDPGALEMILCALHYHPNAPTTAIRRELLVPMALFCDKYDCSRALAPWAPTGAGCTEGYVI</sequence>
<protein>
    <recommendedName>
        <fullName evidence="4">BTB domain-containing protein</fullName>
    </recommendedName>
</protein>
<evidence type="ECO:0000313" key="3">
    <source>
        <dbReference type="Proteomes" id="UP001433268"/>
    </source>
</evidence>
<evidence type="ECO:0000256" key="1">
    <source>
        <dbReference type="SAM" id="MobiDB-lite"/>
    </source>
</evidence>
<gene>
    <name evidence="2" type="ORF">PG997_012903</name>
</gene>
<dbReference type="Gene3D" id="3.30.710.10">
    <property type="entry name" value="Potassium Channel Kv1.1, Chain A"/>
    <property type="match status" value="1"/>
</dbReference>
<evidence type="ECO:0000313" key="2">
    <source>
        <dbReference type="EMBL" id="KAK8066156.1"/>
    </source>
</evidence>
<evidence type="ECO:0008006" key="4">
    <source>
        <dbReference type="Google" id="ProtNLM"/>
    </source>
</evidence>
<comment type="caution">
    <text evidence="2">The sequence shown here is derived from an EMBL/GenBank/DDBJ whole genome shotgun (WGS) entry which is preliminary data.</text>
</comment>
<feature type="compositionally biased region" description="Basic and acidic residues" evidence="1">
    <location>
        <begin position="14"/>
        <end position="23"/>
    </location>
</feature>
<feature type="region of interest" description="Disordered" evidence="1">
    <location>
        <begin position="1"/>
        <end position="23"/>
    </location>
</feature>
<dbReference type="RefSeq" id="XP_066662909.1">
    <property type="nucleotide sequence ID" value="XM_066817217.1"/>
</dbReference>
<dbReference type="Proteomes" id="UP001433268">
    <property type="component" value="Unassembled WGS sequence"/>
</dbReference>
<dbReference type="SUPFAM" id="SSF54695">
    <property type="entry name" value="POZ domain"/>
    <property type="match status" value="1"/>
</dbReference>
<dbReference type="InterPro" id="IPR011333">
    <property type="entry name" value="SKP1/BTB/POZ_sf"/>
</dbReference>